<dbReference type="AlphaFoldDB" id="J2KMM6"/>
<dbReference type="EMBL" id="AKJY01000014">
    <property type="protein sequence ID" value="EJL74348.1"/>
    <property type="molecule type" value="Genomic_DNA"/>
</dbReference>
<protein>
    <submittedName>
        <fullName evidence="1">Uncharacterized protein</fullName>
    </submittedName>
</protein>
<gene>
    <name evidence="1" type="ORF">PMI13_01087</name>
</gene>
<dbReference type="PATRIC" id="fig|1144316.3.peg.1092"/>
<evidence type="ECO:0000313" key="1">
    <source>
        <dbReference type="EMBL" id="EJL74348.1"/>
    </source>
</evidence>
<dbReference type="RefSeq" id="WP_007841417.1">
    <property type="nucleotide sequence ID" value="NZ_AKJY01000014.1"/>
</dbReference>
<evidence type="ECO:0000313" key="2">
    <source>
        <dbReference type="Proteomes" id="UP000007509"/>
    </source>
</evidence>
<organism evidence="1 2">
    <name type="scientific">Chryseobacterium populi</name>
    <dbReference type="NCBI Taxonomy" id="1144316"/>
    <lineage>
        <taxon>Bacteria</taxon>
        <taxon>Pseudomonadati</taxon>
        <taxon>Bacteroidota</taxon>
        <taxon>Flavobacteriia</taxon>
        <taxon>Flavobacteriales</taxon>
        <taxon>Weeksellaceae</taxon>
        <taxon>Chryseobacterium group</taxon>
        <taxon>Chryseobacterium</taxon>
    </lineage>
</organism>
<name>J2KMM6_9FLAO</name>
<dbReference type="Proteomes" id="UP000007509">
    <property type="component" value="Unassembled WGS sequence"/>
</dbReference>
<accession>J2KMM6</accession>
<proteinExistence type="predicted"/>
<sequence length="124" mass="14787">MKIKHSNRIEIFDTVAIVKLKKELLSRYRLYLKSGKNFDQWSETDDGFKYLLFDLLELQDGEVYIHIDGKATHWECDDNTDGFMIYPNIREIVLNGNNLTISFTNGEHQNFKFSKKYEHYEKLN</sequence>
<comment type="caution">
    <text evidence="1">The sequence shown here is derived from an EMBL/GenBank/DDBJ whole genome shotgun (WGS) entry which is preliminary data.</text>
</comment>
<keyword evidence="2" id="KW-1185">Reference proteome</keyword>
<reference evidence="1 2" key="1">
    <citation type="journal article" date="2012" name="J. Bacteriol.">
        <title>Twenty-one genome sequences from Pseudomonas species and 19 genome sequences from diverse bacteria isolated from the rhizosphere and endosphere of Populus deltoides.</title>
        <authorList>
            <person name="Brown S.D."/>
            <person name="Utturkar S.M."/>
            <person name="Klingeman D.M."/>
            <person name="Johnson C.M."/>
            <person name="Martin S.L."/>
            <person name="Land M.L."/>
            <person name="Lu T.Y."/>
            <person name="Schadt C.W."/>
            <person name="Doktycz M.J."/>
            <person name="Pelletier D.A."/>
        </authorList>
    </citation>
    <scope>NUCLEOTIDE SEQUENCE [LARGE SCALE GENOMIC DNA]</scope>
    <source>
        <strain evidence="1 2">CF314</strain>
    </source>
</reference>